<organism evidence="12 13">
    <name type="scientific">Photinus pyralis</name>
    <name type="common">Common eastern firefly</name>
    <name type="synonym">Lampyris pyralis</name>
    <dbReference type="NCBI Taxonomy" id="7054"/>
    <lineage>
        <taxon>Eukaryota</taxon>
        <taxon>Metazoa</taxon>
        <taxon>Ecdysozoa</taxon>
        <taxon>Arthropoda</taxon>
        <taxon>Hexapoda</taxon>
        <taxon>Insecta</taxon>
        <taxon>Pterygota</taxon>
        <taxon>Neoptera</taxon>
        <taxon>Endopterygota</taxon>
        <taxon>Coleoptera</taxon>
        <taxon>Polyphaga</taxon>
        <taxon>Elateriformia</taxon>
        <taxon>Elateroidea</taxon>
        <taxon>Lampyridae</taxon>
        <taxon>Lampyrinae</taxon>
        <taxon>Photinus</taxon>
    </lineage>
</organism>
<sequence length="407" mass="45908">MRQTNLLLLAFAVLFSVQLAKNLYSDTKIDTHQLIQSYGYPIQVHEIVTEDGYILQTFRIPYGKRTNTSKPRHPVLLVPGMGCTSIVYLAMGPDRGSIGFMLADEGFDVWLANCRGTKWSKKHKTLDPVRDKKLFFDFSFQEVGLYDITANIDYILNATNFKQLFYIGISQGTTDFFLMAAAKPEYNEKVTLAIALAPVAYCSNVQHPLTSFIKRRFKQVKATADNMGVYEILSESSVSSLFVRAYVDIFCKEYSSIKFICTTPVYLMGEFDYNYNKSAVPVIFSEMPSTISMKTVYHYTQMALSGQFEMYDDGITGNLRKYGQTTTPQLNISKITTPVALYCGPNDRFSTRADVELLALELPNLVKKVYVGDYGHVDFAIARNAASMVYDDIIETMKNCSNKTAIS</sequence>
<dbReference type="Pfam" id="PF00561">
    <property type="entry name" value="Abhydrolase_1"/>
    <property type="match status" value="1"/>
</dbReference>
<dbReference type="PANTHER" id="PTHR11005">
    <property type="entry name" value="LYSOSOMAL ACID LIPASE-RELATED"/>
    <property type="match status" value="1"/>
</dbReference>
<evidence type="ECO:0000256" key="8">
    <source>
        <dbReference type="PIRSR" id="PIRSR000862-1"/>
    </source>
</evidence>
<keyword evidence="13" id="KW-1185">Reference proteome</keyword>
<dbReference type="FunFam" id="3.40.50.1820:FF:000057">
    <property type="entry name" value="Lipase"/>
    <property type="match status" value="1"/>
</dbReference>
<reference evidence="12 13" key="1">
    <citation type="journal article" date="2018" name="Elife">
        <title>Firefly genomes illuminate parallel origins of bioluminescence in beetles.</title>
        <authorList>
            <person name="Fallon T.R."/>
            <person name="Lower S.E."/>
            <person name="Chang C.H."/>
            <person name="Bessho-Uehara M."/>
            <person name="Martin G.J."/>
            <person name="Bewick A.J."/>
            <person name="Behringer M."/>
            <person name="Debat H.J."/>
            <person name="Wong I."/>
            <person name="Day J.C."/>
            <person name="Suvorov A."/>
            <person name="Silva C.J."/>
            <person name="Stanger-Hall K.F."/>
            <person name="Hall D.W."/>
            <person name="Schmitz R.J."/>
            <person name="Nelson D.R."/>
            <person name="Lewis S.M."/>
            <person name="Shigenobu S."/>
            <person name="Bybee S.M."/>
            <person name="Larracuente A.M."/>
            <person name="Oba Y."/>
            <person name="Weng J.K."/>
        </authorList>
    </citation>
    <scope>NUCLEOTIDE SEQUENCE [LARGE SCALE GENOMIC DNA]</scope>
    <source>
        <strain evidence="12">1611_PpyrPB1</strain>
        <tissue evidence="12">Whole body</tissue>
    </source>
</reference>
<comment type="similarity">
    <text evidence="1 7">Belongs to the AB hydrolase superfamily. Lipase family.</text>
</comment>
<dbReference type="GO" id="GO:0016788">
    <property type="term" value="F:hydrolase activity, acting on ester bonds"/>
    <property type="evidence" value="ECO:0007669"/>
    <property type="project" value="InterPro"/>
</dbReference>
<dbReference type="Gene3D" id="3.40.50.1820">
    <property type="entry name" value="alpha/beta hydrolase"/>
    <property type="match status" value="1"/>
</dbReference>
<dbReference type="InterPro" id="IPR025483">
    <property type="entry name" value="Lipase_euk"/>
</dbReference>
<feature type="signal peptide" evidence="9">
    <location>
        <begin position="1"/>
        <end position="20"/>
    </location>
</feature>
<evidence type="ECO:0000313" key="12">
    <source>
        <dbReference type="EMBL" id="KAB0795962.1"/>
    </source>
</evidence>
<feature type="active site" description="Charge relay system" evidence="8">
    <location>
        <position position="347"/>
    </location>
</feature>
<dbReference type="InterPro" id="IPR029058">
    <property type="entry name" value="AB_hydrolase_fold"/>
</dbReference>
<feature type="active site" description="Charge relay system" evidence="8">
    <location>
        <position position="376"/>
    </location>
</feature>
<keyword evidence="4 7" id="KW-0442">Lipid degradation</keyword>
<feature type="chain" id="PRO_5024318923" description="Lipase" evidence="9">
    <location>
        <begin position="21"/>
        <end position="407"/>
    </location>
</feature>
<evidence type="ECO:0000256" key="9">
    <source>
        <dbReference type="SAM" id="SignalP"/>
    </source>
</evidence>
<evidence type="ECO:0000256" key="2">
    <source>
        <dbReference type="ARBA" id="ARBA00022729"/>
    </source>
</evidence>
<protein>
    <recommendedName>
        <fullName evidence="7">Lipase</fullName>
    </recommendedName>
</protein>
<evidence type="ECO:0000256" key="5">
    <source>
        <dbReference type="ARBA" id="ARBA00023098"/>
    </source>
</evidence>
<dbReference type="SUPFAM" id="SSF53474">
    <property type="entry name" value="alpha/beta-Hydrolases"/>
    <property type="match status" value="1"/>
</dbReference>
<dbReference type="PIRSF" id="PIRSF000862">
    <property type="entry name" value="Steryl_ester_lip"/>
    <property type="match status" value="1"/>
</dbReference>
<accession>A0A5N4AF59</accession>
<keyword evidence="2 9" id="KW-0732">Signal</keyword>
<evidence type="ECO:0000256" key="7">
    <source>
        <dbReference type="PIRNR" id="PIRNR000862"/>
    </source>
</evidence>
<evidence type="ECO:0000256" key="4">
    <source>
        <dbReference type="ARBA" id="ARBA00022963"/>
    </source>
</evidence>
<evidence type="ECO:0000259" key="10">
    <source>
        <dbReference type="Pfam" id="PF00561"/>
    </source>
</evidence>
<evidence type="ECO:0000313" key="13">
    <source>
        <dbReference type="Proteomes" id="UP000327044"/>
    </source>
</evidence>
<proteinExistence type="inferred from homology"/>
<dbReference type="InterPro" id="IPR000073">
    <property type="entry name" value="AB_hydrolase_1"/>
</dbReference>
<keyword evidence="6" id="KW-0325">Glycoprotein</keyword>
<dbReference type="InterPro" id="IPR006693">
    <property type="entry name" value="AB_hydrolase_lipase"/>
</dbReference>
<dbReference type="AlphaFoldDB" id="A0A5N4AF59"/>
<dbReference type="InParanoid" id="A0A5N4AF59"/>
<feature type="domain" description="Partial AB-hydrolase lipase" evidence="11">
    <location>
        <begin position="31"/>
        <end position="91"/>
    </location>
</feature>
<evidence type="ECO:0000256" key="3">
    <source>
        <dbReference type="ARBA" id="ARBA00022801"/>
    </source>
</evidence>
<evidence type="ECO:0000256" key="6">
    <source>
        <dbReference type="ARBA" id="ARBA00023180"/>
    </source>
</evidence>
<keyword evidence="5" id="KW-0443">Lipid metabolism</keyword>
<name>A0A5N4AF59_PHOPY</name>
<feature type="domain" description="AB hydrolase-1" evidence="10">
    <location>
        <begin position="100"/>
        <end position="204"/>
    </location>
</feature>
<dbReference type="EMBL" id="VVIM01000007">
    <property type="protein sequence ID" value="KAB0795962.1"/>
    <property type="molecule type" value="Genomic_DNA"/>
</dbReference>
<evidence type="ECO:0000259" key="11">
    <source>
        <dbReference type="Pfam" id="PF04083"/>
    </source>
</evidence>
<comment type="caution">
    <text evidence="12">The sequence shown here is derived from an EMBL/GenBank/DDBJ whole genome shotgun (WGS) entry which is preliminary data.</text>
</comment>
<feature type="active site" description="Nucleophile" evidence="8">
    <location>
        <position position="170"/>
    </location>
</feature>
<dbReference type="Pfam" id="PF04083">
    <property type="entry name" value="Abhydro_lipase"/>
    <property type="match status" value="1"/>
</dbReference>
<dbReference type="Proteomes" id="UP000327044">
    <property type="component" value="Unassembled WGS sequence"/>
</dbReference>
<dbReference type="GO" id="GO:0016042">
    <property type="term" value="P:lipid catabolic process"/>
    <property type="evidence" value="ECO:0007669"/>
    <property type="project" value="UniProtKB-KW"/>
</dbReference>
<keyword evidence="3 7" id="KW-0378">Hydrolase</keyword>
<gene>
    <name evidence="12" type="ORF">PPYR_10023</name>
</gene>
<evidence type="ECO:0000256" key="1">
    <source>
        <dbReference type="ARBA" id="ARBA00010701"/>
    </source>
</evidence>